<dbReference type="InterPro" id="IPR018060">
    <property type="entry name" value="HTH_AraC"/>
</dbReference>
<dbReference type="PROSITE" id="PS01124">
    <property type="entry name" value="HTH_ARAC_FAMILY_2"/>
    <property type="match status" value="1"/>
</dbReference>
<evidence type="ECO:0000256" key="2">
    <source>
        <dbReference type="ARBA" id="ARBA00023125"/>
    </source>
</evidence>
<reference evidence="6" key="2">
    <citation type="submission" date="2023-07" db="EMBL/GenBank/DDBJ databases">
        <title>Genomic analysis of Rhodococcus opacus VOC-14 with glycol ethers degradation activity.</title>
        <authorList>
            <person name="Narkevich D.A."/>
            <person name="Hlushen A.M."/>
            <person name="Akhremchuk A.E."/>
            <person name="Sikolenko M.A."/>
            <person name="Valentovich L.N."/>
        </authorList>
    </citation>
    <scope>NUCLEOTIDE SEQUENCE</scope>
    <source>
        <strain evidence="6">VOC-14</strain>
    </source>
</reference>
<dbReference type="EMBL" id="JAPWIS010000011">
    <property type="protein sequence ID" value="MCZ4586341.1"/>
    <property type="molecule type" value="Genomic_DNA"/>
</dbReference>
<organism evidence="6 8">
    <name type="scientific">Rhodococcus opacus</name>
    <name type="common">Nocardia opaca</name>
    <dbReference type="NCBI Taxonomy" id="37919"/>
    <lineage>
        <taxon>Bacteria</taxon>
        <taxon>Bacillati</taxon>
        <taxon>Actinomycetota</taxon>
        <taxon>Actinomycetes</taxon>
        <taxon>Mycobacteriales</taxon>
        <taxon>Nocardiaceae</taxon>
        <taxon>Rhodococcus</taxon>
    </lineage>
</organism>
<dbReference type="RefSeq" id="WP_120661450.1">
    <property type="nucleotide sequence ID" value="NZ_CP082160.1"/>
</dbReference>
<gene>
    <name evidence="5" type="ORF">O4328_22085</name>
    <name evidence="6" type="ORF">Q5707_23025</name>
</gene>
<evidence type="ECO:0000313" key="8">
    <source>
        <dbReference type="Proteomes" id="UP001231166"/>
    </source>
</evidence>
<protein>
    <submittedName>
        <fullName evidence="6">Helix-turn-helix transcriptional regulator</fullName>
    </submittedName>
</protein>
<evidence type="ECO:0000313" key="5">
    <source>
        <dbReference type="EMBL" id="MCZ4586341.1"/>
    </source>
</evidence>
<dbReference type="Pfam" id="PF12833">
    <property type="entry name" value="HTH_18"/>
    <property type="match status" value="1"/>
</dbReference>
<dbReference type="Gene3D" id="1.10.10.60">
    <property type="entry name" value="Homeodomain-like"/>
    <property type="match status" value="1"/>
</dbReference>
<evidence type="ECO:0000256" key="3">
    <source>
        <dbReference type="ARBA" id="ARBA00023163"/>
    </source>
</evidence>
<evidence type="ECO:0000256" key="1">
    <source>
        <dbReference type="ARBA" id="ARBA00023015"/>
    </source>
</evidence>
<dbReference type="Proteomes" id="UP001231166">
    <property type="component" value="Chromosome"/>
</dbReference>
<evidence type="ECO:0000259" key="4">
    <source>
        <dbReference type="PROSITE" id="PS01124"/>
    </source>
</evidence>
<dbReference type="SMART" id="SM00342">
    <property type="entry name" value="HTH_ARAC"/>
    <property type="match status" value="1"/>
</dbReference>
<dbReference type="GO" id="GO:0000976">
    <property type="term" value="F:transcription cis-regulatory region binding"/>
    <property type="evidence" value="ECO:0007669"/>
    <property type="project" value="TreeGrafter"/>
</dbReference>
<reference evidence="5" key="1">
    <citation type="submission" date="2022-12" db="EMBL/GenBank/DDBJ databases">
        <authorList>
            <person name="Krivoruchko A.V."/>
            <person name="Elkin A."/>
        </authorList>
    </citation>
    <scope>NUCLEOTIDE SEQUENCE</scope>
    <source>
        <strain evidence="5">IEGM 249</strain>
    </source>
</reference>
<evidence type="ECO:0000313" key="7">
    <source>
        <dbReference type="Proteomes" id="UP001066327"/>
    </source>
</evidence>
<dbReference type="PANTHER" id="PTHR47894:SF1">
    <property type="entry name" value="HTH-TYPE TRANSCRIPTIONAL REGULATOR VQSM"/>
    <property type="match status" value="1"/>
</dbReference>
<dbReference type="AlphaFoldDB" id="A0AAX3Y5Z4"/>
<dbReference type="EMBL" id="CP130953">
    <property type="protein sequence ID" value="WLF44792.1"/>
    <property type="molecule type" value="Genomic_DNA"/>
</dbReference>
<keyword evidence="2" id="KW-0238">DNA-binding</keyword>
<dbReference type="Proteomes" id="UP001066327">
    <property type="component" value="Unassembled WGS sequence"/>
</dbReference>
<dbReference type="SUPFAM" id="SSF46689">
    <property type="entry name" value="Homeodomain-like"/>
    <property type="match status" value="1"/>
</dbReference>
<proteinExistence type="predicted"/>
<accession>A0AAX3Y5Z4</accession>
<sequence length="136" mass="15097">MEKGPAATSAAPQIRDRVLRVLDAHEVGTASAADIARALFISQSHLRRLLRRDGTSLRQLRDEHLATRAVEALHRGEPITVLALELGFSDPRAFRRAFKRWTGSAPSTFSDGQTPPRQSFRRRLSVTRELASAGTR</sequence>
<dbReference type="PANTHER" id="PTHR47894">
    <property type="entry name" value="HTH-TYPE TRANSCRIPTIONAL REGULATOR GADX"/>
    <property type="match status" value="1"/>
</dbReference>
<keyword evidence="1" id="KW-0805">Transcription regulation</keyword>
<dbReference type="GO" id="GO:0005829">
    <property type="term" value="C:cytosol"/>
    <property type="evidence" value="ECO:0007669"/>
    <property type="project" value="TreeGrafter"/>
</dbReference>
<keyword evidence="7" id="KW-1185">Reference proteome</keyword>
<dbReference type="GO" id="GO:0003700">
    <property type="term" value="F:DNA-binding transcription factor activity"/>
    <property type="evidence" value="ECO:0007669"/>
    <property type="project" value="InterPro"/>
</dbReference>
<keyword evidence="3" id="KW-0804">Transcription</keyword>
<feature type="domain" description="HTH araC/xylS-type" evidence="4">
    <location>
        <begin position="16"/>
        <end position="112"/>
    </location>
</feature>
<name>A0AAX3Y5Z4_RHOOP</name>
<dbReference type="InterPro" id="IPR009057">
    <property type="entry name" value="Homeodomain-like_sf"/>
</dbReference>
<evidence type="ECO:0000313" key="6">
    <source>
        <dbReference type="EMBL" id="WLF44792.1"/>
    </source>
</evidence>